<accession>A0A284S3B9</accession>
<organism evidence="1 2">
    <name type="scientific">Armillaria ostoyae</name>
    <name type="common">Armillaria root rot fungus</name>
    <dbReference type="NCBI Taxonomy" id="47428"/>
    <lineage>
        <taxon>Eukaryota</taxon>
        <taxon>Fungi</taxon>
        <taxon>Dikarya</taxon>
        <taxon>Basidiomycota</taxon>
        <taxon>Agaricomycotina</taxon>
        <taxon>Agaricomycetes</taxon>
        <taxon>Agaricomycetidae</taxon>
        <taxon>Agaricales</taxon>
        <taxon>Marasmiineae</taxon>
        <taxon>Physalacriaceae</taxon>
        <taxon>Armillaria</taxon>
    </lineage>
</organism>
<name>A0A284S3B9_ARMOS</name>
<sequence length="119" mass="13767">MFNEEKQCVYEEIDRYVLRYDDLKTTTGIFLWFLWALNSAEGLALGGSRVIDVYGIRLGQYNTAPSNEVDWRANPAVVHGISKLESTCPFMSSYLERARTASERWELFALRCNRTVRCD</sequence>
<keyword evidence="2" id="KW-1185">Reference proteome</keyword>
<dbReference type="EMBL" id="FUEG01000029">
    <property type="protein sequence ID" value="SJL15512.1"/>
    <property type="molecule type" value="Genomic_DNA"/>
</dbReference>
<gene>
    <name evidence="1" type="ORF">ARMOST_19012</name>
</gene>
<evidence type="ECO:0000313" key="1">
    <source>
        <dbReference type="EMBL" id="SJL15512.1"/>
    </source>
</evidence>
<evidence type="ECO:0000313" key="2">
    <source>
        <dbReference type="Proteomes" id="UP000219338"/>
    </source>
</evidence>
<protein>
    <submittedName>
        <fullName evidence="1">Uncharacterized protein</fullName>
    </submittedName>
</protein>
<dbReference type="Proteomes" id="UP000219338">
    <property type="component" value="Unassembled WGS sequence"/>
</dbReference>
<dbReference type="AlphaFoldDB" id="A0A284S3B9"/>
<reference evidence="2" key="1">
    <citation type="journal article" date="2017" name="Nat. Ecol. Evol.">
        <title>Genome expansion and lineage-specific genetic innovations in the forest pathogenic fungi Armillaria.</title>
        <authorList>
            <person name="Sipos G."/>
            <person name="Prasanna A.N."/>
            <person name="Walter M.C."/>
            <person name="O'Connor E."/>
            <person name="Balint B."/>
            <person name="Krizsan K."/>
            <person name="Kiss B."/>
            <person name="Hess J."/>
            <person name="Varga T."/>
            <person name="Slot J."/>
            <person name="Riley R."/>
            <person name="Boka B."/>
            <person name="Rigling D."/>
            <person name="Barry K."/>
            <person name="Lee J."/>
            <person name="Mihaltcheva S."/>
            <person name="LaButti K."/>
            <person name="Lipzen A."/>
            <person name="Waldron R."/>
            <person name="Moloney N.M."/>
            <person name="Sperisen C."/>
            <person name="Kredics L."/>
            <person name="Vagvoelgyi C."/>
            <person name="Patrignani A."/>
            <person name="Fitzpatrick D."/>
            <person name="Nagy I."/>
            <person name="Doyle S."/>
            <person name="Anderson J.B."/>
            <person name="Grigoriev I.V."/>
            <person name="Gueldener U."/>
            <person name="Muensterkoetter M."/>
            <person name="Nagy L.G."/>
        </authorList>
    </citation>
    <scope>NUCLEOTIDE SEQUENCE [LARGE SCALE GENOMIC DNA]</scope>
    <source>
        <strain evidence="2">C18/9</strain>
    </source>
</reference>
<proteinExistence type="predicted"/>